<evidence type="ECO:0000256" key="4">
    <source>
        <dbReference type="ARBA" id="ARBA00023239"/>
    </source>
</evidence>
<sequence length="303" mass="32305">MISQYLFRTPMLSYPALDQWVGTSCLIKHENAHVTGAFKVRGGVYLLSQLDPAELQRGVISYSTGNHGQSVAYAARCHGVKATIVMPEEANPLKVRAMQHLGAEVVLHGARFDDARAHAEHLALQHGYRLIQAANEPRIIAGVGTIALEMLEEAPDLDVILVAVGGGSSAAGTCLAVKTLKPSCEVIAVQAEASPAACLSWQHRELRTASNETFAEGLATGAGYAFTQSIMQTCLSDFVLVSDAEIQQAMHHYLTDAHTLAEGAGAAALAGAYRIRERLQGKKVGIILSGGNTSLDHLRMVLN</sequence>
<evidence type="ECO:0000259" key="5">
    <source>
        <dbReference type="Pfam" id="PF00291"/>
    </source>
</evidence>
<name>A0A511N8N8_DEIC1</name>
<comment type="similarity">
    <text evidence="2">Belongs to the serine/threonine dehydratase family.</text>
</comment>
<gene>
    <name evidence="6" type="ORF">DC3_43860</name>
</gene>
<dbReference type="InterPro" id="IPR050147">
    <property type="entry name" value="Ser/Thr_Dehydratase"/>
</dbReference>
<reference evidence="6 7" key="1">
    <citation type="submission" date="2019-07" db="EMBL/GenBank/DDBJ databases">
        <title>Whole genome shotgun sequence of Deinococcus cellulosilyticus NBRC 106333.</title>
        <authorList>
            <person name="Hosoyama A."/>
            <person name="Uohara A."/>
            <person name="Ohji S."/>
            <person name="Ichikawa N."/>
        </authorList>
    </citation>
    <scope>NUCLEOTIDE SEQUENCE [LARGE SCALE GENOMIC DNA]</scope>
    <source>
        <strain evidence="6 7">NBRC 106333</strain>
    </source>
</reference>
<dbReference type="GO" id="GO:0006565">
    <property type="term" value="P:L-serine catabolic process"/>
    <property type="evidence" value="ECO:0007669"/>
    <property type="project" value="TreeGrafter"/>
</dbReference>
<dbReference type="Proteomes" id="UP000321306">
    <property type="component" value="Unassembled WGS sequence"/>
</dbReference>
<feature type="domain" description="Tryptophan synthase beta chain-like PALP" evidence="5">
    <location>
        <begin position="2"/>
        <end position="290"/>
    </location>
</feature>
<dbReference type="RefSeq" id="WP_222594811.1">
    <property type="nucleotide sequence ID" value="NZ_BJXB01000024.1"/>
</dbReference>
<keyword evidence="4" id="KW-0456">Lyase</keyword>
<protein>
    <recommendedName>
        <fullName evidence="5">Tryptophan synthase beta chain-like PALP domain-containing protein</fullName>
    </recommendedName>
</protein>
<dbReference type="PANTHER" id="PTHR48078">
    <property type="entry name" value="THREONINE DEHYDRATASE, MITOCHONDRIAL-RELATED"/>
    <property type="match status" value="1"/>
</dbReference>
<dbReference type="Gene3D" id="3.40.50.1100">
    <property type="match status" value="2"/>
</dbReference>
<evidence type="ECO:0000313" key="6">
    <source>
        <dbReference type="EMBL" id="GEM48751.1"/>
    </source>
</evidence>
<dbReference type="GO" id="GO:0003941">
    <property type="term" value="F:L-serine ammonia-lyase activity"/>
    <property type="evidence" value="ECO:0007669"/>
    <property type="project" value="TreeGrafter"/>
</dbReference>
<accession>A0A511N8N8</accession>
<dbReference type="CDD" id="cd01562">
    <property type="entry name" value="Thr-dehyd"/>
    <property type="match status" value="1"/>
</dbReference>
<dbReference type="EMBL" id="BJXB01000024">
    <property type="protein sequence ID" value="GEM48751.1"/>
    <property type="molecule type" value="Genomic_DNA"/>
</dbReference>
<dbReference type="GO" id="GO:0009097">
    <property type="term" value="P:isoleucine biosynthetic process"/>
    <property type="evidence" value="ECO:0007669"/>
    <property type="project" value="TreeGrafter"/>
</dbReference>
<dbReference type="SUPFAM" id="SSF53686">
    <property type="entry name" value="Tryptophan synthase beta subunit-like PLP-dependent enzymes"/>
    <property type="match status" value="1"/>
</dbReference>
<dbReference type="PANTHER" id="PTHR48078:SF7">
    <property type="entry name" value="BLL6502 PROTEIN"/>
    <property type="match status" value="1"/>
</dbReference>
<evidence type="ECO:0000256" key="3">
    <source>
        <dbReference type="ARBA" id="ARBA00022898"/>
    </source>
</evidence>
<evidence type="ECO:0000313" key="7">
    <source>
        <dbReference type="Proteomes" id="UP000321306"/>
    </source>
</evidence>
<keyword evidence="3" id="KW-0663">Pyridoxal phosphate</keyword>
<keyword evidence="7" id="KW-1185">Reference proteome</keyword>
<dbReference type="Pfam" id="PF00291">
    <property type="entry name" value="PALP"/>
    <property type="match status" value="1"/>
</dbReference>
<dbReference type="FunFam" id="3.40.50.1100:FF:000005">
    <property type="entry name" value="Threonine dehydratase catabolic"/>
    <property type="match status" value="1"/>
</dbReference>
<dbReference type="GO" id="GO:0004794">
    <property type="term" value="F:threonine deaminase activity"/>
    <property type="evidence" value="ECO:0007669"/>
    <property type="project" value="TreeGrafter"/>
</dbReference>
<comment type="cofactor">
    <cofactor evidence="1">
        <name>pyridoxal 5'-phosphate</name>
        <dbReference type="ChEBI" id="CHEBI:597326"/>
    </cofactor>
</comment>
<dbReference type="AlphaFoldDB" id="A0A511N8N8"/>
<dbReference type="InterPro" id="IPR001926">
    <property type="entry name" value="TrpB-like_PALP"/>
</dbReference>
<proteinExistence type="inferred from homology"/>
<evidence type="ECO:0000256" key="2">
    <source>
        <dbReference type="ARBA" id="ARBA00010869"/>
    </source>
</evidence>
<evidence type="ECO:0000256" key="1">
    <source>
        <dbReference type="ARBA" id="ARBA00001933"/>
    </source>
</evidence>
<dbReference type="InterPro" id="IPR036052">
    <property type="entry name" value="TrpB-like_PALP_sf"/>
</dbReference>
<comment type="caution">
    <text evidence="6">The sequence shown here is derived from an EMBL/GenBank/DDBJ whole genome shotgun (WGS) entry which is preliminary data.</text>
</comment>
<dbReference type="GO" id="GO:0006567">
    <property type="term" value="P:L-threonine catabolic process"/>
    <property type="evidence" value="ECO:0007669"/>
    <property type="project" value="TreeGrafter"/>
</dbReference>
<organism evidence="6 7">
    <name type="scientific">Deinococcus cellulosilyticus (strain DSM 18568 / NBRC 106333 / KACC 11606 / 5516J-15)</name>
    <dbReference type="NCBI Taxonomy" id="1223518"/>
    <lineage>
        <taxon>Bacteria</taxon>
        <taxon>Thermotogati</taxon>
        <taxon>Deinococcota</taxon>
        <taxon>Deinococci</taxon>
        <taxon>Deinococcales</taxon>
        <taxon>Deinococcaceae</taxon>
        <taxon>Deinococcus</taxon>
    </lineage>
</organism>